<dbReference type="GO" id="GO:0005886">
    <property type="term" value="C:plasma membrane"/>
    <property type="evidence" value="ECO:0007669"/>
    <property type="project" value="TreeGrafter"/>
</dbReference>
<dbReference type="Pfam" id="PF13347">
    <property type="entry name" value="MFS_2"/>
    <property type="match status" value="1"/>
</dbReference>
<gene>
    <name evidence="2" type="ORF">DW099_15975</name>
</gene>
<feature type="transmembrane region" description="Helical" evidence="1">
    <location>
        <begin position="64"/>
        <end position="83"/>
    </location>
</feature>
<feature type="transmembrane region" description="Helical" evidence="1">
    <location>
        <begin position="341"/>
        <end position="362"/>
    </location>
</feature>
<dbReference type="OrthoDB" id="9764596at2"/>
<accession>A0A415DX72</accession>
<feature type="transmembrane region" description="Helical" evidence="1">
    <location>
        <begin position="312"/>
        <end position="332"/>
    </location>
</feature>
<feature type="transmembrane region" description="Helical" evidence="1">
    <location>
        <begin position="132"/>
        <end position="156"/>
    </location>
</feature>
<keyword evidence="3" id="KW-1185">Reference proteome</keyword>
<feature type="transmembrane region" description="Helical" evidence="1">
    <location>
        <begin position="104"/>
        <end position="126"/>
    </location>
</feature>
<evidence type="ECO:0000313" key="3">
    <source>
        <dbReference type="Proteomes" id="UP000284841"/>
    </source>
</evidence>
<feature type="transmembrane region" description="Helical" evidence="1">
    <location>
        <begin position="209"/>
        <end position="229"/>
    </location>
</feature>
<dbReference type="GO" id="GO:0008643">
    <property type="term" value="P:carbohydrate transport"/>
    <property type="evidence" value="ECO:0007669"/>
    <property type="project" value="InterPro"/>
</dbReference>
<protein>
    <recommendedName>
        <fullName evidence="4">MFS transporter</fullName>
    </recommendedName>
</protein>
<feature type="transmembrane region" description="Helical" evidence="1">
    <location>
        <begin position="456"/>
        <end position="478"/>
    </location>
</feature>
<feature type="transmembrane region" description="Helical" evidence="1">
    <location>
        <begin position="374"/>
        <end position="394"/>
    </location>
</feature>
<comment type="caution">
    <text evidence="2">The sequence shown here is derived from an EMBL/GenBank/DDBJ whole genome shotgun (WGS) entry which is preliminary data.</text>
</comment>
<evidence type="ECO:0000313" key="2">
    <source>
        <dbReference type="EMBL" id="RHJ85195.1"/>
    </source>
</evidence>
<sequence>MIFMSKFLDRIVMESKEKYDAVDFSPTAKLPKLDFHFNCAGTSIGTMIPFNVFGYYLLYFYTDILGISPLTAANIIIFARVFDTFTDLMMGHFIDKSHFKAGKYRGWVLISILPQFIMFLAVFFVWPGQGDSTLQIIWCWITYGAYGALCATLGYIPQNCQTQNMTRNEGERAKAASWKGIYENISILIAATCFLPVSRFFCDITGNTTLGFLVTCLIFAIISFFAPTISGLRFTRKYELTYEGEYRPQLLVEEAPEKKVSIWISLRDFVKCRPAILTISGIAIMFALANVRSSMAVYLFEYYFELPEMTSISLGLNISLAIVGAFLVPYIIKLFKDTARAFIIMALINGSVYGLLFLWIRFSPMEVVQESMHFGPMFFLYIGCGLFQGIYATFPMAIVPHTVDYARLRYDRNMSGFIYGIYGVMLTAGGAIGNWISGTMLSASGYVAGIVQSEATLSTILFCGMAVPALFAGVHALFQLFAGVSDKKHLQWLAEIDARDARELEAAKKALNE</sequence>
<evidence type="ECO:0000256" key="1">
    <source>
        <dbReference type="SAM" id="Phobius"/>
    </source>
</evidence>
<feature type="transmembrane region" description="Helical" evidence="1">
    <location>
        <begin position="415"/>
        <end position="436"/>
    </location>
</feature>
<dbReference type="STRING" id="1776384.GCA_900086585_00202"/>
<name>A0A415DX72_9FIRM</name>
<keyword evidence="1" id="KW-0812">Transmembrane</keyword>
<dbReference type="EMBL" id="QRMS01000005">
    <property type="protein sequence ID" value="RHJ85195.1"/>
    <property type="molecule type" value="Genomic_DNA"/>
</dbReference>
<keyword evidence="1" id="KW-0472">Membrane</keyword>
<dbReference type="Gene3D" id="1.20.1250.20">
    <property type="entry name" value="MFS general substrate transporter like domains"/>
    <property type="match status" value="1"/>
</dbReference>
<dbReference type="AlphaFoldDB" id="A0A415DX72"/>
<proteinExistence type="predicted"/>
<feature type="transmembrane region" description="Helical" evidence="1">
    <location>
        <begin position="35"/>
        <end position="58"/>
    </location>
</feature>
<organism evidence="2 3">
    <name type="scientific">Emergencia timonensis</name>
    <dbReference type="NCBI Taxonomy" id="1776384"/>
    <lineage>
        <taxon>Bacteria</taxon>
        <taxon>Bacillati</taxon>
        <taxon>Bacillota</taxon>
        <taxon>Clostridia</taxon>
        <taxon>Peptostreptococcales</taxon>
        <taxon>Anaerovoracaceae</taxon>
        <taxon>Emergencia</taxon>
    </lineage>
</organism>
<feature type="transmembrane region" description="Helical" evidence="1">
    <location>
        <begin position="176"/>
        <end position="197"/>
    </location>
</feature>
<keyword evidence="1" id="KW-1133">Transmembrane helix</keyword>
<evidence type="ECO:0008006" key="4">
    <source>
        <dbReference type="Google" id="ProtNLM"/>
    </source>
</evidence>
<dbReference type="InterPro" id="IPR039672">
    <property type="entry name" value="MFS_2"/>
</dbReference>
<dbReference type="PANTHER" id="PTHR11328">
    <property type="entry name" value="MAJOR FACILITATOR SUPERFAMILY DOMAIN-CONTAINING PROTEIN"/>
    <property type="match status" value="1"/>
</dbReference>
<dbReference type="PANTHER" id="PTHR11328:SF24">
    <property type="entry name" value="MAJOR FACILITATOR SUPERFAMILY (MFS) PROFILE DOMAIN-CONTAINING PROTEIN"/>
    <property type="match status" value="1"/>
</dbReference>
<feature type="transmembrane region" description="Helical" evidence="1">
    <location>
        <begin position="275"/>
        <end position="300"/>
    </location>
</feature>
<dbReference type="SUPFAM" id="SSF103473">
    <property type="entry name" value="MFS general substrate transporter"/>
    <property type="match status" value="1"/>
</dbReference>
<dbReference type="Proteomes" id="UP000284841">
    <property type="component" value="Unassembled WGS sequence"/>
</dbReference>
<reference evidence="2 3" key="1">
    <citation type="submission" date="2018-08" db="EMBL/GenBank/DDBJ databases">
        <title>A genome reference for cultivated species of the human gut microbiota.</title>
        <authorList>
            <person name="Zou Y."/>
            <person name="Xue W."/>
            <person name="Luo G."/>
        </authorList>
    </citation>
    <scope>NUCLEOTIDE SEQUENCE [LARGE SCALE GENOMIC DNA]</scope>
    <source>
        <strain evidence="2 3">AM07-24</strain>
    </source>
</reference>
<dbReference type="GO" id="GO:0015293">
    <property type="term" value="F:symporter activity"/>
    <property type="evidence" value="ECO:0007669"/>
    <property type="project" value="InterPro"/>
</dbReference>
<dbReference type="InterPro" id="IPR036259">
    <property type="entry name" value="MFS_trans_sf"/>
</dbReference>